<dbReference type="STRING" id="926566.Terro_1889"/>
<reference evidence="5 6" key="1">
    <citation type="submission" date="2012-06" db="EMBL/GenBank/DDBJ databases">
        <title>Complete genome of Terriglobus roseus DSM 18391.</title>
        <authorList>
            <consortium name="US DOE Joint Genome Institute (JGI-PGF)"/>
            <person name="Lucas S."/>
            <person name="Copeland A."/>
            <person name="Lapidus A."/>
            <person name="Glavina del Rio T."/>
            <person name="Dalin E."/>
            <person name="Tice H."/>
            <person name="Bruce D."/>
            <person name="Goodwin L."/>
            <person name="Pitluck S."/>
            <person name="Peters L."/>
            <person name="Mikhailova N."/>
            <person name="Munk A.C.C."/>
            <person name="Kyrpides N."/>
            <person name="Mavromatis K."/>
            <person name="Ivanova N."/>
            <person name="Brettin T."/>
            <person name="Detter J.C."/>
            <person name="Han C."/>
            <person name="Larimer F."/>
            <person name="Land M."/>
            <person name="Hauser L."/>
            <person name="Markowitz V."/>
            <person name="Cheng J.-F."/>
            <person name="Hugenholtz P."/>
            <person name="Woyke T."/>
            <person name="Wu D."/>
            <person name="Brambilla E."/>
            <person name="Klenk H.-P."/>
            <person name="Eisen J.A."/>
        </authorList>
    </citation>
    <scope>NUCLEOTIDE SEQUENCE [LARGE SCALE GENOMIC DNA]</scope>
    <source>
        <strain evidence="6">DSM 18391 / NRRL B-41598 / KBS 63</strain>
    </source>
</reference>
<dbReference type="PANTHER" id="PTHR43156:SF2">
    <property type="entry name" value="STAGE II SPORULATION PROTEIN E"/>
    <property type="match status" value="1"/>
</dbReference>
<evidence type="ECO:0000259" key="4">
    <source>
        <dbReference type="SMART" id="SM00331"/>
    </source>
</evidence>
<evidence type="ECO:0000313" key="5">
    <source>
        <dbReference type="EMBL" id="AFL88179.1"/>
    </source>
</evidence>
<dbReference type="AlphaFoldDB" id="I3ZG11"/>
<dbReference type="eggNOG" id="COG2208">
    <property type="taxonomic scope" value="Bacteria"/>
</dbReference>
<keyword evidence="6" id="KW-1185">Reference proteome</keyword>
<dbReference type="KEGG" id="trs:Terro_1889"/>
<evidence type="ECO:0000256" key="1">
    <source>
        <dbReference type="ARBA" id="ARBA00022801"/>
    </source>
</evidence>
<dbReference type="eggNOG" id="COG1956">
    <property type="taxonomic scope" value="Bacteria"/>
</dbReference>
<sequence length="674" mass="75132">MDAIEDKPKRNGKPLRVASRSRASDASEVRLDEGDDAALLSDQFEGDYRPSPNAPQSAPQVEIPDRGPTTNGEMNIPPTSPSHPENRIRVSSEHVDFLLRLAEALNNTLDLQTLMLRVAELVRAVVDYRIFAILLINDRTQELWMRFQVGHAPEIERMRVKLGRGVVGQAAQTRTSILVDDVSHLPHYISANPAVKSELAVPLIVKNRVIGVIDLESEQLAAFTQDQRRLLELVASRMAVAIENARLYTRLSRQAQTLTVLSEISREFTAILDLDTLLQRIGVLLKRVVDFQMFTVLLWSESRQQFVHRLSTRFGERVNRDRNAVMGQGIFGIAAEQKEPILVGDVRKDARYLGDSTASPERGADTREVRSMLAVPLMYKEKVVGVMALEHTRLNYYNEDHQRTLTTLAGQIAIAISNARLYERIFEEEQRMERDLQMAREVQMRLLPPPPQPLPHAEFAARFLPARSIGGDVYDFINYGDNCVAIAVGDVSGKAAPAALYAALVSGILRSLAAQHLQPAAMLAALNDQLQERKLDSQYVTMLFAVWNDEGRTLSIANAGSVQPMLVSCDGDRMRARVIEAEGFPLGLFPNAEYEEFTISTRPGDLLVFFSDGIVDAENKSDEMFGTERLSEVLETLTQPDAEAAVVAVLDAVAKFQDGKEHFDDETLVVLRVL</sequence>
<gene>
    <name evidence="5" type="ordered locus">Terro_1889</name>
</gene>
<evidence type="ECO:0000259" key="3">
    <source>
        <dbReference type="SMART" id="SM00065"/>
    </source>
</evidence>
<dbReference type="InterPro" id="IPR003018">
    <property type="entry name" value="GAF"/>
</dbReference>
<feature type="region of interest" description="Disordered" evidence="2">
    <location>
        <begin position="1"/>
        <end position="87"/>
    </location>
</feature>
<dbReference type="EMBL" id="CP003379">
    <property type="protein sequence ID" value="AFL88179.1"/>
    <property type="molecule type" value="Genomic_DNA"/>
</dbReference>
<feature type="compositionally biased region" description="Basic and acidic residues" evidence="2">
    <location>
        <begin position="22"/>
        <end position="32"/>
    </location>
</feature>
<dbReference type="HOGENOM" id="CLU_000445_43_6_0"/>
<dbReference type="SMART" id="SM00331">
    <property type="entry name" value="PP2C_SIG"/>
    <property type="match status" value="1"/>
</dbReference>
<dbReference type="Gene3D" id="3.30.450.40">
    <property type="match status" value="2"/>
</dbReference>
<dbReference type="OrthoDB" id="311592at2"/>
<protein>
    <submittedName>
        <fullName evidence="5">Serine phosphatase RsbU, regulator of sigma subunit</fullName>
    </submittedName>
</protein>
<dbReference type="Pfam" id="PF13185">
    <property type="entry name" value="GAF_2"/>
    <property type="match status" value="2"/>
</dbReference>
<dbReference type="RefSeq" id="WP_014785748.1">
    <property type="nucleotide sequence ID" value="NC_018014.1"/>
</dbReference>
<evidence type="ECO:0000313" key="6">
    <source>
        <dbReference type="Proteomes" id="UP000006056"/>
    </source>
</evidence>
<feature type="domain" description="PPM-type phosphatase" evidence="4">
    <location>
        <begin position="454"/>
        <end position="673"/>
    </location>
</feature>
<feature type="domain" description="GAF" evidence="3">
    <location>
        <begin position="110"/>
        <end position="252"/>
    </location>
</feature>
<accession>I3ZG11</accession>
<dbReference type="eggNOG" id="COG2203">
    <property type="taxonomic scope" value="Bacteria"/>
</dbReference>
<dbReference type="SUPFAM" id="SSF55781">
    <property type="entry name" value="GAF domain-like"/>
    <property type="match status" value="2"/>
</dbReference>
<evidence type="ECO:0000256" key="2">
    <source>
        <dbReference type="SAM" id="MobiDB-lite"/>
    </source>
</evidence>
<dbReference type="InterPro" id="IPR052016">
    <property type="entry name" value="Bact_Sigma-Reg"/>
</dbReference>
<dbReference type="PANTHER" id="PTHR43156">
    <property type="entry name" value="STAGE II SPORULATION PROTEIN E-RELATED"/>
    <property type="match status" value="1"/>
</dbReference>
<dbReference type="SMART" id="SM00065">
    <property type="entry name" value="GAF"/>
    <property type="match status" value="2"/>
</dbReference>
<dbReference type="InterPro" id="IPR036457">
    <property type="entry name" value="PPM-type-like_dom_sf"/>
</dbReference>
<proteinExistence type="predicted"/>
<keyword evidence="1" id="KW-0378">Hydrolase</keyword>
<dbReference type="Pfam" id="PF07228">
    <property type="entry name" value="SpoIIE"/>
    <property type="match status" value="1"/>
</dbReference>
<dbReference type="Proteomes" id="UP000006056">
    <property type="component" value="Chromosome"/>
</dbReference>
<dbReference type="InterPro" id="IPR001932">
    <property type="entry name" value="PPM-type_phosphatase-like_dom"/>
</dbReference>
<dbReference type="Gene3D" id="3.60.40.10">
    <property type="entry name" value="PPM-type phosphatase domain"/>
    <property type="match status" value="1"/>
</dbReference>
<organism evidence="5 6">
    <name type="scientific">Terriglobus roseus (strain DSM 18391 / NRRL B-41598 / KBS 63)</name>
    <dbReference type="NCBI Taxonomy" id="926566"/>
    <lineage>
        <taxon>Bacteria</taxon>
        <taxon>Pseudomonadati</taxon>
        <taxon>Acidobacteriota</taxon>
        <taxon>Terriglobia</taxon>
        <taxon>Terriglobales</taxon>
        <taxon>Acidobacteriaceae</taxon>
        <taxon>Terriglobus</taxon>
    </lineage>
</organism>
<feature type="domain" description="GAF" evidence="3">
    <location>
        <begin position="273"/>
        <end position="426"/>
    </location>
</feature>
<dbReference type="InterPro" id="IPR029016">
    <property type="entry name" value="GAF-like_dom_sf"/>
</dbReference>
<name>I3ZG11_TERRK</name>
<dbReference type="GO" id="GO:0016791">
    <property type="term" value="F:phosphatase activity"/>
    <property type="evidence" value="ECO:0007669"/>
    <property type="project" value="TreeGrafter"/>
</dbReference>
<dbReference type="SUPFAM" id="SSF81606">
    <property type="entry name" value="PP2C-like"/>
    <property type="match status" value="1"/>
</dbReference>